<feature type="domain" description="Histidine kinase/HSP90-like ATPase" evidence="2">
    <location>
        <begin position="191"/>
        <end position="302"/>
    </location>
</feature>
<dbReference type="NCBIfam" id="NF041045">
    <property type="entry name" value="RsbA_anti_sig"/>
    <property type="match status" value="1"/>
</dbReference>
<dbReference type="InterPro" id="IPR047718">
    <property type="entry name" value="RsbA-like_anti_sig"/>
</dbReference>
<comment type="caution">
    <text evidence="4">The sequence shown here is derived from an EMBL/GenBank/DDBJ whole genome shotgun (WGS) entry which is preliminary data.</text>
</comment>
<dbReference type="PANTHER" id="PTHR35526">
    <property type="entry name" value="ANTI-SIGMA-F FACTOR RSBW-RELATED"/>
    <property type="match status" value="1"/>
</dbReference>
<dbReference type="CDD" id="cd16936">
    <property type="entry name" value="HATPase_RsbW-like"/>
    <property type="match status" value="1"/>
</dbReference>
<dbReference type="InterPro" id="IPR025847">
    <property type="entry name" value="MEDS_domain"/>
</dbReference>
<keyword evidence="1" id="KW-0418">Kinase</keyword>
<organism evidence="4 5">
    <name type="scientific">Saccharothrix yanglingensis</name>
    <dbReference type="NCBI Taxonomy" id="659496"/>
    <lineage>
        <taxon>Bacteria</taxon>
        <taxon>Bacillati</taxon>
        <taxon>Actinomycetota</taxon>
        <taxon>Actinomycetes</taxon>
        <taxon>Pseudonocardiales</taxon>
        <taxon>Pseudonocardiaceae</taxon>
        <taxon>Saccharothrix</taxon>
    </lineage>
</organism>
<dbReference type="SUPFAM" id="SSF55874">
    <property type="entry name" value="ATPase domain of HSP90 chaperone/DNA topoisomerase II/histidine kinase"/>
    <property type="match status" value="1"/>
</dbReference>
<dbReference type="InterPro" id="IPR003594">
    <property type="entry name" value="HATPase_dom"/>
</dbReference>
<keyword evidence="1" id="KW-0808">Transferase</keyword>
<feature type="domain" description="MEDS" evidence="3">
    <location>
        <begin position="9"/>
        <end position="152"/>
    </location>
</feature>
<dbReference type="PANTHER" id="PTHR35526:SF3">
    <property type="entry name" value="ANTI-SIGMA-F FACTOR RSBW"/>
    <property type="match status" value="1"/>
</dbReference>
<keyword evidence="5" id="KW-1185">Reference proteome</keyword>
<proteinExistence type="predicted"/>
<dbReference type="Pfam" id="PF14417">
    <property type="entry name" value="MEDS"/>
    <property type="match status" value="1"/>
</dbReference>
<reference evidence="4 5" key="1">
    <citation type="submission" date="2017-06" db="EMBL/GenBank/DDBJ databases">
        <title>Cultured bacterium strain Saccharothrix yanglingensis Hhs.015.</title>
        <authorList>
            <person name="Xia Y."/>
        </authorList>
    </citation>
    <scope>NUCLEOTIDE SEQUENCE [LARGE SCALE GENOMIC DNA]</scope>
    <source>
        <strain evidence="4 5">Hhs.015</strain>
    </source>
</reference>
<gene>
    <name evidence="4" type="ORF">CKY47_07095</name>
</gene>
<evidence type="ECO:0000313" key="4">
    <source>
        <dbReference type="EMBL" id="MDQ2583755.1"/>
    </source>
</evidence>
<dbReference type="EMBL" id="NSDM01000002">
    <property type="protein sequence ID" value="MDQ2583755.1"/>
    <property type="molecule type" value="Genomic_DNA"/>
</dbReference>
<keyword evidence="1" id="KW-0723">Serine/threonine-protein kinase</keyword>
<evidence type="ECO:0000256" key="1">
    <source>
        <dbReference type="ARBA" id="ARBA00022527"/>
    </source>
</evidence>
<dbReference type="Gene3D" id="3.30.565.10">
    <property type="entry name" value="Histidine kinase-like ATPase, C-terminal domain"/>
    <property type="match status" value="1"/>
</dbReference>
<dbReference type="Pfam" id="PF13581">
    <property type="entry name" value="HATPase_c_2"/>
    <property type="match status" value="1"/>
</dbReference>
<evidence type="ECO:0000259" key="2">
    <source>
        <dbReference type="Pfam" id="PF13581"/>
    </source>
</evidence>
<dbReference type="InterPro" id="IPR050267">
    <property type="entry name" value="Anti-sigma-factor_SerPK"/>
</dbReference>
<protein>
    <submittedName>
        <fullName evidence="4">Anti-sigma regulatory factor</fullName>
    </submittedName>
</protein>
<dbReference type="InterPro" id="IPR036890">
    <property type="entry name" value="HATPase_C_sf"/>
</dbReference>
<dbReference type="Proteomes" id="UP001225605">
    <property type="component" value="Unassembled WGS sequence"/>
</dbReference>
<accession>A0ABU0WV69</accession>
<evidence type="ECO:0000313" key="5">
    <source>
        <dbReference type="Proteomes" id="UP001225605"/>
    </source>
</evidence>
<name>A0ABU0WV69_9PSEU</name>
<evidence type="ECO:0000259" key="3">
    <source>
        <dbReference type="Pfam" id="PF14417"/>
    </source>
</evidence>
<sequence>MPPRGGFVHPALFYASDEEYLRVLVPFLTDGLALGHPVAAAVPGERLALLREALGDAAADVLLIDMEVEGRNPGRIIPGVLRRFADSHPEGHVRIVGEPVWAGRSDVEYPACAQHEALINLAFAGRDVSIVCPYDTSALDERALTDALATHPEVWEGSLRYDSGHYAPDDVVGRYNRALDVPADAALLSVATTADLRGARRFATAEADRLGLSAERTARVALVVTELMTNSLRHTGAGCRLAVWRDRDHVVCGVRDGGRLTDPLAGRRPAAPGQDGGRGLLVVNQLADLVRTHTSPDGTSVHAFLRLTD</sequence>